<dbReference type="RefSeq" id="WP_028929602.1">
    <property type="nucleotide sequence ID" value="NZ_AUII01000005.1"/>
</dbReference>
<dbReference type="AlphaFoldDB" id="A0A511CWV5"/>
<reference evidence="1 2" key="1">
    <citation type="submission" date="2019-07" db="EMBL/GenBank/DDBJ databases">
        <title>Whole genome shotgun sequence of Pseudonocardia asaccharolytica NBRC 16224.</title>
        <authorList>
            <person name="Hosoyama A."/>
            <person name="Uohara A."/>
            <person name="Ohji S."/>
            <person name="Ichikawa N."/>
        </authorList>
    </citation>
    <scope>NUCLEOTIDE SEQUENCE [LARGE SCALE GENOMIC DNA]</scope>
    <source>
        <strain evidence="1 2">NBRC 16224</strain>
    </source>
</reference>
<gene>
    <name evidence="1" type="ORF">PA7_08780</name>
</gene>
<evidence type="ECO:0000313" key="2">
    <source>
        <dbReference type="Proteomes" id="UP000321328"/>
    </source>
</evidence>
<dbReference type="STRING" id="1123024.GCA_000423625_01620"/>
<keyword evidence="2" id="KW-1185">Reference proteome</keyword>
<comment type="caution">
    <text evidence="1">The sequence shown here is derived from an EMBL/GenBank/DDBJ whole genome shotgun (WGS) entry which is preliminary data.</text>
</comment>
<evidence type="ECO:0000313" key="1">
    <source>
        <dbReference type="EMBL" id="GEL17041.1"/>
    </source>
</evidence>
<name>A0A511CWV5_9PSEU</name>
<sequence>MVSNVGIDVTSAVPSHEELALAHLARAIPSGHTAVITEIVESDEDAVEAARSEVRRVLTDSGRTHR</sequence>
<organism evidence="1 2">
    <name type="scientific">Pseudonocardia asaccharolytica DSM 44247 = NBRC 16224</name>
    <dbReference type="NCBI Taxonomy" id="1123024"/>
    <lineage>
        <taxon>Bacteria</taxon>
        <taxon>Bacillati</taxon>
        <taxon>Actinomycetota</taxon>
        <taxon>Actinomycetes</taxon>
        <taxon>Pseudonocardiales</taxon>
        <taxon>Pseudonocardiaceae</taxon>
        <taxon>Pseudonocardia</taxon>
    </lineage>
</organism>
<dbReference type="EMBL" id="BJVI01000005">
    <property type="protein sequence ID" value="GEL17041.1"/>
    <property type="molecule type" value="Genomic_DNA"/>
</dbReference>
<protein>
    <submittedName>
        <fullName evidence="1">Uncharacterized protein</fullName>
    </submittedName>
</protein>
<proteinExistence type="predicted"/>
<dbReference type="Proteomes" id="UP000321328">
    <property type="component" value="Unassembled WGS sequence"/>
</dbReference>
<accession>A0A511CWV5</accession>